<organism evidence="9 10">
    <name type="scientific">Marinobacter santoriniensis NKSG1</name>
    <dbReference type="NCBI Taxonomy" id="1288826"/>
    <lineage>
        <taxon>Bacteria</taxon>
        <taxon>Pseudomonadati</taxon>
        <taxon>Pseudomonadota</taxon>
        <taxon>Gammaproteobacteria</taxon>
        <taxon>Pseudomonadales</taxon>
        <taxon>Marinobacteraceae</taxon>
        <taxon>Marinobacter</taxon>
    </lineage>
</organism>
<feature type="region of interest" description="Disordered" evidence="8">
    <location>
        <begin position="1"/>
        <end position="20"/>
    </location>
</feature>
<evidence type="ECO:0000256" key="3">
    <source>
        <dbReference type="ARBA" id="ARBA00022679"/>
    </source>
</evidence>
<evidence type="ECO:0000256" key="1">
    <source>
        <dbReference type="ARBA" id="ARBA00010815"/>
    </source>
</evidence>
<reference evidence="9 10" key="1">
    <citation type="journal article" date="2013" name="Genome Announc.">
        <title>Genome Sequence of Hydrothermal Arsenic-Respiring Bacterium Marinobacter santoriniensis NKSG1T.</title>
        <authorList>
            <person name="Handley K.M."/>
            <person name="Upton M."/>
            <person name="Beatson S.A."/>
            <person name="Hery M."/>
            <person name="Lloyd J.R."/>
        </authorList>
    </citation>
    <scope>NUCLEOTIDE SEQUENCE [LARGE SCALE GENOMIC DNA]</scope>
    <source>
        <strain evidence="9 10">NKSG1</strain>
    </source>
</reference>
<dbReference type="GO" id="GO:0032259">
    <property type="term" value="P:methylation"/>
    <property type="evidence" value="ECO:0007669"/>
    <property type="project" value="UniProtKB-KW"/>
</dbReference>
<keyword evidence="10" id="KW-1185">Reference proteome</keyword>
<keyword evidence="2" id="KW-0489">Methyltransferase</keyword>
<dbReference type="OrthoDB" id="9782855at2"/>
<dbReference type="Pfam" id="PF02353">
    <property type="entry name" value="CMAS"/>
    <property type="match status" value="1"/>
</dbReference>
<dbReference type="SUPFAM" id="SSF53335">
    <property type="entry name" value="S-adenosyl-L-methionine-dependent methyltransferases"/>
    <property type="match status" value="1"/>
</dbReference>
<dbReference type="Proteomes" id="UP000011960">
    <property type="component" value="Unassembled WGS sequence"/>
</dbReference>
<keyword evidence="3" id="KW-0808">Transferase</keyword>
<evidence type="ECO:0000256" key="4">
    <source>
        <dbReference type="ARBA" id="ARBA00022691"/>
    </source>
</evidence>
<dbReference type="InterPro" id="IPR029063">
    <property type="entry name" value="SAM-dependent_MTases_sf"/>
</dbReference>
<dbReference type="GO" id="GO:0008168">
    <property type="term" value="F:methyltransferase activity"/>
    <property type="evidence" value="ECO:0007669"/>
    <property type="project" value="UniProtKB-KW"/>
</dbReference>
<feature type="active site" evidence="6">
    <location>
        <position position="396"/>
    </location>
</feature>
<dbReference type="InterPro" id="IPR003333">
    <property type="entry name" value="CMAS"/>
</dbReference>
<dbReference type="RefSeq" id="WP_008938396.1">
    <property type="nucleotide sequence ID" value="NZ_APAT01000015.1"/>
</dbReference>
<dbReference type="GO" id="GO:0008610">
    <property type="term" value="P:lipid biosynthetic process"/>
    <property type="evidence" value="ECO:0007669"/>
    <property type="project" value="InterPro"/>
</dbReference>
<sequence length="425" mass="48512">MENLNTSVQRQSASERGQSPLVSRVARHLVLQQLRQLEHGILTIREPGNQTLTLGDGDTRYPAAELTIHNHSTWRDLLTGGGIGAAEAFVAGDWTTPDLVALLRFFTRNVDRMNEFEDRFSWITKPALKGLHWLNRNTREGSRKNISAHYDLGNDLFEAFLDPTMMYSSAIYPREDATLEEAAVHKLDTICRKLDLKPEDRVVEIGTGWGGFAIHAAKHYGCHVTTTTISKEQLEMARHRVKVEGLEDRITLLFDDYRDLEGQFDKLVSIEMIEAVGPQFLDSYFEQINALLKPDGLALVQAINMPEQRYVRALKNVDFIQRYIFPGSFIPSFGAMLESVRNRSNLVLTHAEDIGFHYARTLRDWCDRFMALEENLEQMGYDRAFRRLWAFYFAYCEAGFSERAIGVSQLLFAKPGNKRANLLSV</sequence>
<comment type="caution">
    <text evidence="9">The sequence shown here is derived from an EMBL/GenBank/DDBJ whole genome shotgun (WGS) entry which is preliminary data.</text>
</comment>
<dbReference type="PIRSF" id="PIRSF003085">
    <property type="entry name" value="CMAS"/>
    <property type="match status" value="1"/>
</dbReference>
<proteinExistence type="inferred from homology"/>
<keyword evidence="4" id="KW-0949">S-adenosyl-L-methionine</keyword>
<evidence type="ECO:0000256" key="7">
    <source>
        <dbReference type="SAM" id="Coils"/>
    </source>
</evidence>
<dbReference type="AlphaFoldDB" id="M7D400"/>
<name>M7D400_9GAMM</name>
<accession>M7D400</accession>
<evidence type="ECO:0000313" key="10">
    <source>
        <dbReference type="Proteomes" id="UP000011960"/>
    </source>
</evidence>
<evidence type="ECO:0000313" key="9">
    <source>
        <dbReference type="EMBL" id="EMP55448.1"/>
    </source>
</evidence>
<keyword evidence="5" id="KW-0443">Lipid metabolism</keyword>
<dbReference type="PANTHER" id="PTHR43667:SF2">
    <property type="entry name" value="FATTY ACID C-METHYL TRANSFERASE"/>
    <property type="match status" value="1"/>
</dbReference>
<gene>
    <name evidence="9" type="ORF">MSNKSG1_06243</name>
</gene>
<evidence type="ECO:0000256" key="5">
    <source>
        <dbReference type="ARBA" id="ARBA00023098"/>
    </source>
</evidence>
<dbReference type="EMBL" id="APAT01000015">
    <property type="protein sequence ID" value="EMP55448.1"/>
    <property type="molecule type" value="Genomic_DNA"/>
</dbReference>
<protein>
    <submittedName>
        <fullName evidence="9">Cyclopropane-fatty-acyl-phospholipid synthase</fullName>
    </submittedName>
</protein>
<evidence type="ECO:0000256" key="2">
    <source>
        <dbReference type="ARBA" id="ARBA00022603"/>
    </source>
</evidence>
<keyword evidence="7" id="KW-0175">Coiled coil</keyword>
<comment type="similarity">
    <text evidence="1">Belongs to the CFA/CMAS family.</text>
</comment>
<dbReference type="PANTHER" id="PTHR43667">
    <property type="entry name" value="CYCLOPROPANE-FATTY-ACYL-PHOSPHOLIPID SYNTHASE"/>
    <property type="match status" value="1"/>
</dbReference>
<evidence type="ECO:0000256" key="8">
    <source>
        <dbReference type="SAM" id="MobiDB-lite"/>
    </source>
</evidence>
<dbReference type="InterPro" id="IPR050723">
    <property type="entry name" value="CFA/CMAS"/>
</dbReference>
<dbReference type="PATRIC" id="fig|1288826.3.peg.1210"/>
<dbReference type="STRING" id="1288826.MSNKSG1_06243"/>
<dbReference type="Gene3D" id="3.40.50.150">
    <property type="entry name" value="Vaccinia Virus protein VP39"/>
    <property type="match status" value="1"/>
</dbReference>
<dbReference type="eggNOG" id="COG2230">
    <property type="taxonomic scope" value="Bacteria"/>
</dbReference>
<feature type="coiled-coil region" evidence="7">
    <location>
        <begin position="229"/>
        <end position="263"/>
    </location>
</feature>
<dbReference type="CDD" id="cd02440">
    <property type="entry name" value="AdoMet_MTases"/>
    <property type="match status" value="1"/>
</dbReference>
<evidence type="ECO:0000256" key="6">
    <source>
        <dbReference type="PIRSR" id="PIRSR003085-1"/>
    </source>
</evidence>